<feature type="transmembrane region" description="Helical" evidence="7">
    <location>
        <begin position="20"/>
        <end position="38"/>
    </location>
</feature>
<comment type="similarity">
    <text evidence="2">Belongs to the UPF0104 family.</text>
</comment>
<evidence type="ECO:0000256" key="1">
    <source>
        <dbReference type="ARBA" id="ARBA00004651"/>
    </source>
</evidence>
<evidence type="ECO:0000256" key="5">
    <source>
        <dbReference type="ARBA" id="ARBA00022989"/>
    </source>
</evidence>
<evidence type="ECO:0000256" key="4">
    <source>
        <dbReference type="ARBA" id="ARBA00022692"/>
    </source>
</evidence>
<feature type="transmembrane region" description="Helical" evidence="7">
    <location>
        <begin position="130"/>
        <end position="155"/>
    </location>
</feature>
<organism evidence="8 9">
    <name type="scientific">candidate division MSBL1 archaeon SCGC-AAA261G05</name>
    <dbReference type="NCBI Taxonomy" id="1698276"/>
    <lineage>
        <taxon>Archaea</taxon>
        <taxon>Methanobacteriati</taxon>
        <taxon>Methanobacteriota</taxon>
        <taxon>candidate division MSBL1</taxon>
    </lineage>
</organism>
<keyword evidence="9" id="KW-1185">Reference proteome</keyword>
<dbReference type="AlphaFoldDB" id="A0A133V9M4"/>
<feature type="transmembrane region" description="Helical" evidence="7">
    <location>
        <begin position="302"/>
        <end position="321"/>
    </location>
</feature>
<sequence length="349" mass="38506">MVFMTKESQEVSVNLRRTLIPIFIVTAIIIIAVVLLLQENIGGIVTALQNANYLFILLAFIIYFSSAFFWAARWRIGLFALGKNASMRNLFPIIWGSMFINNMTPLNRAGGDPIGRPYLLKKTSGIRFRMGFASVVAEQLFQIPVVLFLLAMGLILRVQMTANPGLVSIATVVISLSLAIVLVPFFILLFGKKEFSSKITGFLTKILKFFRREADPTKILKTVEDFRVSARKIINSKHNAAWMMGFSAALWILDLVRISLILYALGINISLPMLFLASTLPQIAGLVPLLPGGIGAVEVTMVSVFMWFGVSPVLALSATLIERSMSFVFSTLIGAGALSYLGIKIWTKS</sequence>
<keyword evidence="6 7" id="KW-0472">Membrane</keyword>
<keyword evidence="5 7" id="KW-1133">Transmembrane helix</keyword>
<evidence type="ECO:0000313" key="8">
    <source>
        <dbReference type="EMBL" id="KXB03129.1"/>
    </source>
</evidence>
<comment type="caution">
    <text evidence="8">The sequence shown here is derived from an EMBL/GenBank/DDBJ whole genome shotgun (WGS) entry which is preliminary data.</text>
</comment>
<protein>
    <recommendedName>
        <fullName evidence="10">Flippase-like domain-containing protein</fullName>
    </recommendedName>
</protein>
<accession>A0A133V9M4</accession>
<feature type="transmembrane region" description="Helical" evidence="7">
    <location>
        <begin position="327"/>
        <end position="346"/>
    </location>
</feature>
<keyword evidence="4 7" id="KW-0812">Transmembrane</keyword>
<comment type="subcellular location">
    <subcellularLocation>
        <location evidence="1">Cell membrane</location>
        <topology evidence="1">Multi-pass membrane protein</topology>
    </subcellularLocation>
</comment>
<evidence type="ECO:0000256" key="2">
    <source>
        <dbReference type="ARBA" id="ARBA00011061"/>
    </source>
</evidence>
<dbReference type="Pfam" id="PF03706">
    <property type="entry name" value="LPG_synthase_TM"/>
    <property type="match status" value="1"/>
</dbReference>
<dbReference type="EMBL" id="LHYA01000041">
    <property type="protein sequence ID" value="KXB03129.1"/>
    <property type="molecule type" value="Genomic_DNA"/>
</dbReference>
<dbReference type="InterPro" id="IPR022791">
    <property type="entry name" value="L-PG_synthase/AglD"/>
</dbReference>
<evidence type="ECO:0008006" key="10">
    <source>
        <dbReference type="Google" id="ProtNLM"/>
    </source>
</evidence>
<dbReference type="PANTHER" id="PTHR39087:SF2">
    <property type="entry name" value="UPF0104 MEMBRANE PROTEIN MJ1595"/>
    <property type="match status" value="1"/>
</dbReference>
<evidence type="ECO:0000256" key="7">
    <source>
        <dbReference type="SAM" id="Phobius"/>
    </source>
</evidence>
<name>A0A133V9M4_9EURY</name>
<gene>
    <name evidence="8" type="ORF">AKJ47_02795</name>
</gene>
<feature type="transmembrane region" description="Helical" evidence="7">
    <location>
        <begin position="90"/>
        <end position="109"/>
    </location>
</feature>
<keyword evidence="3" id="KW-1003">Cell membrane</keyword>
<evidence type="ECO:0000256" key="3">
    <source>
        <dbReference type="ARBA" id="ARBA00022475"/>
    </source>
</evidence>
<proteinExistence type="inferred from homology"/>
<reference evidence="8 9" key="1">
    <citation type="journal article" date="2016" name="Sci. Rep.">
        <title>Metabolic traits of an uncultured archaeal lineage -MSBL1- from brine pools of the Red Sea.</title>
        <authorList>
            <person name="Mwirichia R."/>
            <person name="Alam I."/>
            <person name="Rashid M."/>
            <person name="Vinu M."/>
            <person name="Ba-Alawi W."/>
            <person name="Anthony Kamau A."/>
            <person name="Kamanda Ngugi D."/>
            <person name="Goker M."/>
            <person name="Klenk H.P."/>
            <person name="Bajic V."/>
            <person name="Stingl U."/>
        </authorList>
    </citation>
    <scope>NUCLEOTIDE SEQUENCE [LARGE SCALE GENOMIC DNA]</scope>
    <source>
        <strain evidence="8">SCGC-AAA261G05</strain>
    </source>
</reference>
<dbReference type="NCBIfam" id="TIGR00374">
    <property type="entry name" value="flippase-like domain"/>
    <property type="match status" value="1"/>
</dbReference>
<evidence type="ECO:0000256" key="6">
    <source>
        <dbReference type="ARBA" id="ARBA00023136"/>
    </source>
</evidence>
<dbReference type="PANTHER" id="PTHR39087">
    <property type="entry name" value="UPF0104 MEMBRANE PROTEIN MJ1595"/>
    <property type="match status" value="1"/>
</dbReference>
<evidence type="ECO:0000313" key="9">
    <source>
        <dbReference type="Proteomes" id="UP000070405"/>
    </source>
</evidence>
<dbReference type="GO" id="GO:0005886">
    <property type="term" value="C:plasma membrane"/>
    <property type="evidence" value="ECO:0007669"/>
    <property type="project" value="UniProtKB-SubCell"/>
</dbReference>
<feature type="transmembrane region" description="Helical" evidence="7">
    <location>
        <begin position="50"/>
        <end position="70"/>
    </location>
</feature>
<dbReference type="Proteomes" id="UP000070405">
    <property type="component" value="Unassembled WGS sequence"/>
</dbReference>
<feature type="transmembrane region" description="Helical" evidence="7">
    <location>
        <begin position="167"/>
        <end position="190"/>
    </location>
</feature>